<keyword evidence="3" id="KW-1185">Reference proteome</keyword>
<keyword evidence="1" id="KW-0732">Signal</keyword>
<evidence type="ECO:0000313" key="2">
    <source>
        <dbReference type="EMBL" id="ANO50317.1"/>
    </source>
</evidence>
<protein>
    <submittedName>
        <fullName evidence="2">Uncharacterized protein</fullName>
    </submittedName>
</protein>
<feature type="signal peptide" evidence="1">
    <location>
        <begin position="1"/>
        <end position="19"/>
    </location>
</feature>
<sequence length="184" mass="19278">MKNRMFLLTPVLLPILAAAETPHALSVSADTPVVKVALREPGRSFLTLPKLDYTFSLQPACADNWVAGGLSLSIADSRLNIDPTSLSQSQTSLDAKLSVPANQLAPIPLSGFCEATALAEEAEAKTENDHSGNVAAQRLTIAAALSAHAALLCVSGEQQQRITYVSRSLDIDLVCDPQAGSSGP</sequence>
<proteinExistence type="predicted"/>
<dbReference type="Proteomes" id="UP000092695">
    <property type="component" value="Chromosome"/>
</dbReference>
<dbReference type="KEGG" id="woc:BA177_02990"/>
<feature type="chain" id="PRO_5008260053" evidence="1">
    <location>
        <begin position="20"/>
        <end position="184"/>
    </location>
</feature>
<dbReference type="AlphaFoldDB" id="A0A193LCT6"/>
<accession>A0A193LCT6</accession>
<reference evidence="2 3" key="1">
    <citation type="submission" date="2016-06" db="EMBL/GenBank/DDBJ databases">
        <title>Complete genome sequence of a deep-branching marine Gamma Proteobacterium Woeseia oceani type strain XK5.</title>
        <authorList>
            <person name="Mu D."/>
            <person name="Du Z."/>
        </authorList>
    </citation>
    <scope>NUCLEOTIDE SEQUENCE [LARGE SCALE GENOMIC DNA]</scope>
    <source>
        <strain evidence="2 3">XK5</strain>
    </source>
</reference>
<organism evidence="2 3">
    <name type="scientific">Woeseia oceani</name>
    <dbReference type="NCBI Taxonomy" id="1548547"/>
    <lineage>
        <taxon>Bacteria</taxon>
        <taxon>Pseudomonadati</taxon>
        <taxon>Pseudomonadota</taxon>
        <taxon>Gammaproteobacteria</taxon>
        <taxon>Woeseiales</taxon>
        <taxon>Woeseiaceae</taxon>
        <taxon>Woeseia</taxon>
    </lineage>
</organism>
<gene>
    <name evidence="2" type="ORF">BA177_02990</name>
</gene>
<evidence type="ECO:0000313" key="3">
    <source>
        <dbReference type="Proteomes" id="UP000092695"/>
    </source>
</evidence>
<dbReference type="EMBL" id="CP016268">
    <property type="protein sequence ID" value="ANO50317.1"/>
    <property type="molecule type" value="Genomic_DNA"/>
</dbReference>
<evidence type="ECO:0000256" key="1">
    <source>
        <dbReference type="SAM" id="SignalP"/>
    </source>
</evidence>
<name>A0A193LCT6_9GAMM</name>